<dbReference type="AlphaFoldDB" id="A0A2S7EPI3"/>
<gene>
    <name evidence="1" type="ORF">XhyaCFBP1156_20130</name>
</gene>
<dbReference type="Proteomes" id="UP000238261">
    <property type="component" value="Unassembled WGS sequence"/>
</dbReference>
<proteinExistence type="predicted"/>
<evidence type="ECO:0000313" key="2">
    <source>
        <dbReference type="Proteomes" id="UP000238261"/>
    </source>
</evidence>
<dbReference type="EMBL" id="MDEG01000037">
    <property type="protein sequence ID" value="PPU94419.1"/>
    <property type="molecule type" value="Genomic_DNA"/>
</dbReference>
<keyword evidence="2" id="KW-1185">Reference proteome</keyword>
<comment type="caution">
    <text evidence="1">The sequence shown here is derived from an EMBL/GenBank/DDBJ whole genome shotgun (WGS) entry which is preliminary data.</text>
</comment>
<evidence type="ECO:0000313" key="1">
    <source>
        <dbReference type="EMBL" id="PPU94419.1"/>
    </source>
</evidence>
<name>A0A2S7EPI3_9XANT</name>
<sequence>MEQRVQSAELVVVTDDIELLPHTSQEFDKFFRVKARVASVLKGQAAIGDRIEMVVDNTIAERRNDCCVPGNVYVLFLREQGGKYHFVGSQPGAILVELQGRKVPAP</sequence>
<reference evidence="2" key="1">
    <citation type="submission" date="2016-08" db="EMBL/GenBank/DDBJ databases">
        <authorList>
            <person name="Merda D."/>
            <person name="Briand M."/>
            <person name="Taghouti G."/>
            <person name="Carrere S."/>
            <person name="Gouzy J."/>
            <person name="Portier P."/>
            <person name="Jacques M.-A."/>
            <person name="Fischer-Le Saux M."/>
        </authorList>
    </citation>
    <scope>NUCLEOTIDE SEQUENCE [LARGE SCALE GENOMIC DNA]</scope>
    <source>
        <strain evidence="2">CFBP1156</strain>
    </source>
</reference>
<accession>A0A2S7EPI3</accession>
<protein>
    <submittedName>
        <fullName evidence="1">Uncharacterized protein</fullName>
    </submittedName>
</protein>
<organism evidence="1 2">
    <name type="scientific">Xanthomonas hyacinthi</name>
    <dbReference type="NCBI Taxonomy" id="56455"/>
    <lineage>
        <taxon>Bacteria</taxon>
        <taxon>Pseudomonadati</taxon>
        <taxon>Pseudomonadota</taxon>
        <taxon>Gammaproteobacteria</taxon>
        <taxon>Lysobacterales</taxon>
        <taxon>Lysobacteraceae</taxon>
        <taxon>Xanthomonas</taxon>
    </lineage>
</organism>